<evidence type="ECO:0000256" key="2">
    <source>
        <dbReference type="ARBA" id="ARBA00022448"/>
    </source>
</evidence>
<dbReference type="InterPro" id="IPR004501">
    <property type="entry name" value="PTS_EIIC_3"/>
</dbReference>
<feature type="transmembrane region" description="Helical" evidence="8">
    <location>
        <begin position="240"/>
        <end position="260"/>
    </location>
</feature>
<comment type="caution">
    <text evidence="11">The sequence shown here is derived from an EMBL/GenBank/DDBJ whole genome shotgun (WGS) entry which is preliminary data.</text>
</comment>
<sequence length="740" mass="80206">MNVKLTDAAAILRNRLVSPALFLADKAAGIPTLAAVRSALIVMLPFMFLGSLAILLNSFPLAAYKDFMVRCFGPRWTLFGETLYSGTFAIMSLSLVFSIGQHLVDQFNSGSRIFRANPVIAGLVNLAALFCLFPQSTSPEYLRWFGVAGLFVALLVGLASTRLFLFFFSFKQLHLHLRGGAPDIALPRTFNSFLPGILTLLVFAGVGALLHGAGSSVHELAHHYIRLPFDALHDGLERSLLYILSLHVLWFMGIHGANVLDPITHDIYGAAMLANEAAAAAGLPLPHIMTKNFMDVFVFMGGSGSSICLAGALILFGKTRTSRGLGILSLLPGVFNINEILLFGLPVVLNPLMLIPFVCTPLLLAGVSYLAASYGLVPGASVALEWTTPVLLNGYLTTGSLSGTLLQLLNLSLGICIYAPFVVLTNKVNIRRTNAAFATLAERIYAGDGAPYSRLQDDAGTLARSLIADLEEGSREARGLSLEYQPQVDALTGRVVGVESLLRWRHPVYGAIPAPVGVTLAEESGLIRPMGLWIFETACRTRRRWLDAGLTDLSMAVNVSALQLQDSLPEQFMAMTRRWGLPPALMSLEVTESRALDSGSPESRVLTRLHDLGFSIAIDDFGMGHSSLKYLKQFPVNYVKIDGEITKELVTNPICRDIVTSITRLCRARGMLCVAEFVENDEQVAILREEGCDIFQGWRYSPSLPERECLAYIQANHALCDGGGFSAASGAARPTSVREP</sequence>
<keyword evidence="4" id="KW-0762">Sugar transport</keyword>
<evidence type="ECO:0000256" key="3">
    <source>
        <dbReference type="ARBA" id="ARBA00022475"/>
    </source>
</evidence>
<dbReference type="PANTHER" id="PTHR33989">
    <property type="match status" value="1"/>
</dbReference>
<dbReference type="EMBL" id="VUMH01000002">
    <property type="protein sequence ID" value="MSS27062.1"/>
    <property type="molecule type" value="Genomic_DNA"/>
</dbReference>
<keyword evidence="5 8" id="KW-0812">Transmembrane</keyword>
<dbReference type="Pfam" id="PF02378">
    <property type="entry name" value="PTS_EIIC"/>
    <property type="match status" value="1"/>
</dbReference>
<dbReference type="Gene3D" id="3.20.20.450">
    <property type="entry name" value="EAL domain"/>
    <property type="match status" value="1"/>
</dbReference>
<evidence type="ECO:0000256" key="6">
    <source>
        <dbReference type="ARBA" id="ARBA00022989"/>
    </source>
</evidence>
<keyword evidence="2" id="KW-0813">Transport</keyword>
<evidence type="ECO:0000313" key="12">
    <source>
        <dbReference type="Proteomes" id="UP000477488"/>
    </source>
</evidence>
<keyword evidence="12" id="KW-1185">Reference proteome</keyword>
<dbReference type="InterPro" id="IPR051088">
    <property type="entry name" value="PTS_Sugar-EIIC/EIIB"/>
</dbReference>
<accession>A0A6L5XIX8</accession>
<evidence type="ECO:0000259" key="10">
    <source>
        <dbReference type="PROSITE" id="PS51105"/>
    </source>
</evidence>
<keyword evidence="7 8" id="KW-0472">Membrane</keyword>
<proteinExistence type="predicted"/>
<evidence type="ECO:0000256" key="4">
    <source>
        <dbReference type="ARBA" id="ARBA00022597"/>
    </source>
</evidence>
<evidence type="ECO:0000313" key="11">
    <source>
        <dbReference type="EMBL" id="MSS27062.1"/>
    </source>
</evidence>
<dbReference type="Proteomes" id="UP000477488">
    <property type="component" value="Unassembled WGS sequence"/>
</dbReference>
<keyword evidence="6 8" id="KW-1133">Transmembrane helix</keyword>
<dbReference type="GO" id="GO:0009401">
    <property type="term" value="P:phosphoenolpyruvate-dependent sugar phosphotransferase system"/>
    <property type="evidence" value="ECO:0007669"/>
    <property type="project" value="InterPro"/>
</dbReference>
<feature type="domain" description="EAL" evidence="9">
    <location>
        <begin position="463"/>
        <end position="717"/>
    </location>
</feature>
<dbReference type="InterPro" id="IPR035919">
    <property type="entry name" value="EAL_sf"/>
</dbReference>
<dbReference type="AlphaFoldDB" id="A0A6L5XIX8"/>
<dbReference type="SUPFAM" id="SSF141868">
    <property type="entry name" value="EAL domain-like"/>
    <property type="match status" value="1"/>
</dbReference>
<dbReference type="PROSITE" id="PS50883">
    <property type="entry name" value="EAL"/>
    <property type="match status" value="1"/>
</dbReference>
<feature type="transmembrane region" description="Helical" evidence="8">
    <location>
        <begin position="297"/>
        <end position="316"/>
    </location>
</feature>
<feature type="transmembrane region" description="Helical" evidence="8">
    <location>
        <begin position="328"/>
        <end position="348"/>
    </location>
</feature>
<dbReference type="GO" id="GO:1902815">
    <property type="term" value="P:N,N'-diacetylchitobiose import"/>
    <property type="evidence" value="ECO:0007669"/>
    <property type="project" value="TreeGrafter"/>
</dbReference>
<dbReference type="PROSITE" id="PS51105">
    <property type="entry name" value="PTS_EIIC_TYPE_3"/>
    <property type="match status" value="1"/>
</dbReference>
<feature type="transmembrane region" description="Helical" evidence="8">
    <location>
        <begin position="40"/>
        <end position="63"/>
    </location>
</feature>
<evidence type="ECO:0000256" key="1">
    <source>
        <dbReference type="ARBA" id="ARBA00004651"/>
    </source>
</evidence>
<feature type="transmembrane region" description="Helical" evidence="8">
    <location>
        <begin position="404"/>
        <end position="424"/>
    </location>
</feature>
<reference evidence="11 12" key="1">
    <citation type="submission" date="2019-09" db="EMBL/GenBank/DDBJ databases">
        <title>In-depth cultivation of the pig gut microbiome towards novel bacterial diversity and tailored functional studies.</title>
        <authorList>
            <person name="Wylensek D."/>
            <person name="Hitch T.C.A."/>
            <person name="Clavel T."/>
        </authorList>
    </citation>
    <scope>NUCLEOTIDE SEQUENCE [LARGE SCALE GENOMIC DNA]</scope>
    <source>
        <strain evidence="11 12">PG-178-WT-4</strain>
    </source>
</reference>
<gene>
    <name evidence="11" type="ORF">FYJ44_03165</name>
</gene>
<comment type="subcellular location">
    <subcellularLocation>
        <location evidence="1">Cell membrane</location>
        <topology evidence="1">Multi-pass membrane protein</topology>
    </subcellularLocation>
</comment>
<dbReference type="InterPro" id="IPR001633">
    <property type="entry name" value="EAL_dom"/>
</dbReference>
<evidence type="ECO:0000259" key="9">
    <source>
        <dbReference type="PROSITE" id="PS50883"/>
    </source>
</evidence>
<name>A0A6L5XIX8_9BACT</name>
<evidence type="ECO:0000256" key="5">
    <source>
        <dbReference type="ARBA" id="ARBA00022692"/>
    </source>
</evidence>
<dbReference type="GO" id="GO:0008982">
    <property type="term" value="F:protein-N(PI)-phosphohistidine-sugar phosphotransferase activity"/>
    <property type="evidence" value="ECO:0007669"/>
    <property type="project" value="InterPro"/>
</dbReference>
<dbReference type="GO" id="GO:0005886">
    <property type="term" value="C:plasma membrane"/>
    <property type="evidence" value="ECO:0007669"/>
    <property type="project" value="UniProtKB-SubCell"/>
</dbReference>
<dbReference type="SMART" id="SM00052">
    <property type="entry name" value="EAL"/>
    <property type="match status" value="1"/>
</dbReference>
<protein>
    <submittedName>
        <fullName evidence="11">EAL domain-containing protein</fullName>
    </submittedName>
</protein>
<evidence type="ECO:0000256" key="8">
    <source>
        <dbReference type="SAM" id="Phobius"/>
    </source>
</evidence>
<dbReference type="PANTHER" id="PTHR33989:SF4">
    <property type="entry name" value="PTS SYSTEM N,N'-DIACETYLCHITOBIOSE-SPECIFIC EIIC COMPONENT"/>
    <property type="match status" value="1"/>
</dbReference>
<feature type="transmembrane region" description="Helical" evidence="8">
    <location>
        <begin position="83"/>
        <end position="104"/>
    </location>
</feature>
<organism evidence="11 12">
    <name type="scientific">Desulfovibrio porci</name>
    <dbReference type="NCBI Taxonomy" id="2605782"/>
    <lineage>
        <taxon>Bacteria</taxon>
        <taxon>Pseudomonadati</taxon>
        <taxon>Thermodesulfobacteriota</taxon>
        <taxon>Desulfovibrionia</taxon>
        <taxon>Desulfovibrionales</taxon>
        <taxon>Desulfovibrionaceae</taxon>
        <taxon>Desulfovibrio</taxon>
    </lineage>
</organism>
<feature type="transmembrane region" description="Helical" evidence="8">
    <location>
        <begin position="141"/>
        <end position="168"/>
    </location>
</feature>
<dbReference type="Pfam" id="PF00563">
    <property type="entry name" value="EAL"/>
    <property type="match status" value="1"/>
</dbReference>
<dbReference type="InterPro" id="IPR003352">
    <property type="entry name" value="PTS_EIIC"/>
</dbReference>
<evidence type="ECO:0000256" key="7">
    <source>
        <dbReference type="ARBA" id="ARBA00023136"/>
    </source>
</evidence>
<feature type="domain" description="PTS EIIC type-3" evidence="10">
    <location>
        <begin position="16"/>
        <end position="421"/>
    </location>
</feature>
<dbReference type="NCBIfam" id="TIGR00410">
    <property type="entry name" value="lacE"/>
    <property type="match status" value="1"/>
</dbReference>
<feature type="transmembrane region" description="Helical" evidence="8">
    <location>
        <begin position="189"/>
        <end position="210"/>
    </location>
</feature>
<dbReference type="RefSeq" id="WP_326833662.1">
    <property type="nucleotide sequence ID" value="NZ_VUMH01000002.1"/>
</dbReference>
<dbReference type="CDD" id="cd01948">
    <property type="entry name" value="EAL"/>
    <property type="match status" value="1"/>
</dbReference>
<feature type="transmembrane region" description="Helical" evidence="8">
    <location>
        <begin position="116"/>
        <end position="135"/>
    </location>
</feature>
<keyword evidence="3" id="KW-1003">Cell membrane</keyword>